<evidence type="ECO:0000313" key="2">
    <source>
        <dbReference type="EMBL" id="KAK1443188.1"/>
    </source>
</evidence>
<evidence type="ECO:0000313" key="3">
    <source>
        <dbReference type="Proteomes" id="UP001230268"/>
    </source>
</evidence>
<gene>
    <name evidence="2" type="ORF">BgAZ_200640</name>
</gene>
<comment type="caution">
    <text evidence="2">The sequence shown here is derived from an EMBL/GenBank/DDBJ whole genome shotgun (WGS) entry which is preliminary data.</text>
</comment>
<dbReference type="Proteomes" id="UP001230268">
    <property type="component" value="Unassembled WGS sequence"/>
</dbReference>
<name>A0AAD8LKJ5_BABGI</name>
<organism evidence="2 3">
    <name type="scientific">Babesia gibsoni</name>
    <dbReference type="NCBI Taxonomy" id="33632"/>
    <lineage>
        <taxon>Eukaryota</taxon>
        <taxon>Sar</taxon>
        <taxon>Alveolata</taxon>
        <taxon>Apicomplexa</taxon>
        <taxon>Aconoidasida</taxon>
        <taxon>Piroplasmida</taxon>
        <taxon>Babesiidae</taxon>
        <taxon>Babesia</taxon>
    </lineage>
</organism>
<accession>A0AAD8LKJ5</accession>
<protein>
    <submittedName>
        <fullName evidence="2">Uncharacterized protein</fullName>
    </submittedName>
</protein>
<keyword evidence="3" id="KW-1185">Reference proteome</keyword>
<dbReference type="EMBL" id="JAVEPI010000002">
    <property type="protein sequence ID" value="KAK1443188.1"/>
    <property type="molecule type" value="Genomic_DNA"/>
</dbReference>
<evidence type="ECO:0000256" key="1">
    <source>
        <dbReference type="SAM" id="MobiDB-lite"/>
    </source>
</evidence>
<sequence length="197" mass="21939">MTYILKPYGAEGMKMTHTPDIRADSGITSLDTEDPGRVVETSLLQPSSGDKDGVVGYLQDEENETADSNNASLKDYPYARPSSVEYMNELLFSNSSLDDPYFELRLASQRNTFTYGEIQEFNIGTPPSGRSAVSCPNCNFYHEYSESSQNLESASLMKRGNSFGKKFSKAKKFVKSLARKPVLAAMKLTKYCKKCIN</sequence>
<dbReference type="AlphaFoldDB" id="A0AAD8LKJ5"/>
<feature type="region of interest" description="Disordered" evidence="1">
    <location>
        <begin position="14"/>
        <end position="33"/>
    </location>
</feature>
<reference evidence="2" key="1">
    <citation type="submission" date="2023-08" db="EMBL/GenBank/DDBJ databases">
        <title>Draft sequence of the Babesia gibsoni genome.</title>
        <authorList>
            <person name="Yamagishi J.Y."/>
            <person name="Xuan X.X."/>
        </authorList>
    </citation>
    <scope>NUCLEOTIDE SEQUENCE</scope>
    <source>
        <strain evidence="2">Azabu</strain>
    </source>
</reference>
<proteinExistence type="predicted"/>